<proteinExistence type="predicted"/>
<sequence length="133" mass="14419">MDAKARIADWIIVTTGPYMELLFGGLFDPLHVRADVFAAPVAGGQTSARELDSTSGGTTSLRYVFRMPLLRPTIPQTFTKVTGKPAVFKPQTLDECRKKFDGAINNPIVSDKQRGDGLRGQLLRVLAGLATIS</sequence>
<dbReference type="Proteomes" id="UP001219525">
    <property type="component" value="Unassembled WGS sequence"/>
</dbReference>
<accession>A0AAD7E200</accession>
<protein>
    <submittedName>
        <fullName evidence="1">Uncharacterized protein</fullName>
    </submittedName>
</protein>
<evidence type="ECO:0000313" key="2">
    <source>
        <dbReference type="Proteomes" id="UP001219525"/>
    </source>
</evidence>
<comment type="caution">
    <text evidence="1">The sequence shown here is derived from an EMBL/GenBank/DDBJ whole genome shotgun (WGS) entry which is preliminary data.</text>
</comment>
<reference evidence="1" key="1">
    <citation type="submission" date="2023-03" db="EMBL/GenBank/DDBJ databases">
        <title>Massive genome expansion in bonnet fungi (Mycena s.s.) driven by repeated elements and novel gene families across ecological guilds.</title>
        <authorList>
            <consortium name="Lawrence Berkeley National Laboratory"/>
            <person name="Harder C.B."/>
            <person name="Miyauchi S."/>
            <person name="Viragh M."/>
            <person name="Kuo A."/>
            <person name="Thoen E."/>
            <person name="Andreopoulos B."/>
            <person name="Lu D."/>
            <person name="Skrede I."/>
            <person name="Drula E."/>
            <person name="Henrissat B."/>
            <person name="Morin E."/>
            <person name="Kohler A."/>
            <person name="Barry K."/>
            <person name="LaButti K."/>
            <person name="Morin E."/>
            <person name="Salamov A."/>
            <person name="Lipzen A."/>
            <person name="Mereny Z."/>
            <person name="Hegedus B."/>
            <person name="Baldrian P."/>
            <person name="Stursova M."/>
            <person name="Weitz H."/>
            <person name="Taylor A."/>
            <person name="Grigoriev I.V."/>
            <person name="Nagy L.G."/>
            <person name="Martin F."/>
            <person name="Kauserud H."/>
        </authorList>
    </citation>
    <scope>NUCLEOTIDE SEQUENCE</scope>
    <source>
        <strain evidence="1">9144</strain>
    </source>
</reference>
<dbReference type="AlphaFoldDB" id="A0AAD7E200"/>
<evidence type="ECO:0000313" key="1">
    <source>
        <dbReference type="EMBL" id="KAJ7223372.1"/>
    </source>
</evidence>
<organism evidence="1 2">
    <name type="scientific">Mycena pura</name>
    <dbReference type="NCBI Taxonomy" id="153505"/>
    <lineage>
        <taxon>Eukaryota</taxon>
        <taxon>Fungi</taxon>
        <taxon>Dikarya</taxon>
        <taxon>Basidiomycota</taxon>
        <taxon>Agaricomycotina</taxon>
        <taxon>Agaricomycetes</taxon>
        <taxon>Agaricomycetidae</taxon>
        <taxon>Agaricales</taxon>
        <taxon>Marasmiineae</taxon>
        <taxon>Mycenaceae</taxon>
        <taxon>Mycena</taxon>
    </lineage>
</organism>
<gene>
    <name evidence="1" type="ORF">GGX14DRAFT_658013</name>
</gene>
<keyword evidence="2" id="KW-1185">Reference proteome</keyword>
<name>A0AAD7E200_9AGAR</name>
<dbReference type="EMBL" id="JARJCW010000006">
    <property type="protein sequence ID" value="KAJ7223372.1"/>
    <property type="molecule type" value="Genomic_DNA"/>
</dbReference>